<dbReference type="SUPFAM" id="SSF53756">
    <property type="entry name" value="UDP-Glycosyltransferase/glycogen phosphorylase"/>
    <property type="match status" value="1"/>
</dbReference>
<dbReference type="Pfam" id="PF13439">
    <property type="entry name" value="Glyco_transf_4"/>
    <property type="match status" value="1"/>
</dbReference>
<dbReference type="GO" id="GO:0016757">
    <property type="term" value="F:glycosyltransferase activity"/>
    <property type="evidence" value="ECO:0007669"/>
    <property type="project" value="UniProtKB-KW"/>
</dbReference>
<dbReference type="Gene3D" id="3.40.50.2000">
    <property type="entry name" value="Glycogen Phosphorylase B"/>
    <property type="match status" value="2"/>
</dbReference>
<evidence type="ECO:0000259" key="3">
    <source>
        <dbReference type="Pfam" id="PF13439"/>
    </source>
</evidence>
<accession>A0AAU7V5T2</accession>
<evidence type="ECO:0000256" key="2">
    <source>
        <dbReference type="ARBA" id="ARBA00022679"/>
    </source>
</evidence>
<keyword evidence="2 4" id="KW-0808">Transferase</keyword>
<evidence type="ECO:0000313" key="4">
    <source>
        <dbReference type="EMBL" id="XBW07186.1"/>
    </source>
</evidence>
<dbReference type="Pfam" id="PF13692">
    <property type="entry name" value="Glyco_trans_1_4"/>
    <property type="match status" value="1"/>
</dbReference>
<proteinExistence type="predicted"/>
<protein>
    <submittedName>
        <fullName evidence="4">Glycosyltransferase family 4 protein</fullName>
        <ecNumber evidence="4">2.4.-.-</ecNumber>
    </submittedName>
</protein>
<keyword evidence="1 4" id="KW-0328">Glycosyltransferase</keyword>
<dbReference type="PANTHER" id="PTHR45947">
    <property type="entry name" value="SULFOQUINOVOSYL TRANSFERASE SQD2"/>
    <property type="match status" value="1"/>
</dbReference>
<dbReference type="PANTHER" id="PTHR45947:SF3">
    <property type="entry name" value="SULFOQUINOVOSYL TRANSFERASE SQD2"/>
    <property type="match status" value="1"/>
</dbReference>
<name>A0AAU7V5T2_9ACTO</name>
<gene>
    <name evidence="4" type="ORF">SAC06_05890</name>
</gene>
<dbReference type="KEGG" id="sapp:SAC06_05890"/>
<dbReference type="RefSeq" id="WP_350257392.1">
    <property type="nucleotide sequence ID" value="NZ_CP138335.1"/>
</dbReference>
<dbReference type="EMBL" id="CP138335">
    <property type="protein sequence ID" value="XBW07186.1"/>
    <property type="molecule type" value="Genomic_DNA"/>
</dbReference>
<dbReference type="AlphaFoldDB" id="A0AAU7V5T2"/>
<reference evidence="4" key="1">
    <citation type="submission" date="2023-11" db="EMBL/GenBank/DDBJ databases">
        <title>Scrofimicrobium hongkongense sp. nov., isolated from a patient with peritonitis.</title>
        <authorList>
            <person name="Lao H.Y."/>
            <person name="Wong A.Y.P."/>
            <person name="Ng T.L."/>
            <person name="Wong R.Y.L."/>
            <person name="Yau M.C.Y."/>
            <person name="Lam J.Y.W."/>
            <person name="Siu G.K.H."/>
        </authorList>
    </citation>
    <scope>NUCLEOTIDE SEQUENCE</scope>
    <source>
        <strain evidence="4">R131</strain>
    </source>
</reference>
<dbReference type="GO" id="GO:1901137">
    <property type="term" value="P:carbohydrate derivative biosynthetic process"/>
    <property type="evidence" value="ECO:0007669"/>
    <property type="project" value="UniProtKB-ARBA"/>
</dbReference>
<evidence type="ECO:0000256" key="1">
    <source>
        <dbReference type="ARBA" id="ARBA00022676"/>
    </source>
</evidence>
<dbReference type="InterPro" id="IPR028098">
    <property type="entry name" value="Glyco_trans_4-like_N"/>
</dbReference>
<organism evidence="4">
    <name type="scientific">Scrofimicrobium appendicitidis</name>
    <dbReference type="NCBI Taxonomy" id="3079930"/>
    <lineage>
        <taxon>Bacteria</taxon>
        <taxon>Bacillati</taxon>
        <taxon>Actinomycetota</taxon>
        <taxon>Actinomycetes</taxon>
        <taxon>Actinomycetales</taxon>
        <taxon>Actinomycetaceae</taxon>
        <taxon>Scrofimicrobium</taxon>
    </lineage>
</organism>
<sequence>MKIGIVCPYSFDVPGGVQFHIRDLTEELIRRGHLVSVLAPSEDPNPPAWLASTGGAMAIKFNGSVARLAFGPVVACRTRKWLEEGQFDVIHIHEPETPSLGLLALMNADVPVVATFHAALDRSVVRQLTSGVLAPFLEKISARIAVSQEARRTLIEHHAGDAVIIPNGVYTASFREAEPDPRWVGTDERPVIVFLGRLDEPRKGLPVFAGAIEPVLAEFPGARFLVAGRGTADVLPKLPAVEVLGEITDAEKESLLKGATIYVAPQLGGESFGIVLVEAMAAGTTVVASDIAAFSAVLEEGEAGILFPTGSSEGLADALLARLRSADDRVARAGQRAAEKYDWSTVTEKILAVYQAVLPPSTQPQTGTAYELINERLGRAER</sequence>
<feature type="domain" description="Glycosyltransferase subfamily 4-like N-terminal" evidence="3">
    <location>
        <begin position="14"/>
        <end position="171"/>
    </location>
</feature>
<dbReference type="CDD" id="cd03801">
    <property type="entry name" value="GT4_PimA-like"/>
    <property type="match status" value="1"/>
</dbReference>
<dbReference type="InterPro" id="IPR050194">
    <property type="entry name" value="Glycosyltransferase_grp1"/>
</dbReference>
<dbReference type="EC" id="2.4.-.-" evidence="4"/>